<keyword evidence="1" id="KW-0732">Signal</keyword>
<sequence>MASVTLTVGAAATAATLAIAAALIGGAATASQRLASGADAAALAAADVASGAVASAGSPCEVAAAVAAASGTRLDDCRFDGFVAIVQVSAAYAGITAVARSRAGPPEVAADDG</sequence>
<keyword evidence="3" id="KW-1185">Reference proteome</keyword>
<evidence type="ECO:0000256" key="1">
    <source>
        <dbReference type="SAM" id="SignalP"/>
    </source>
</evidence>
<dbReference type="Proteomes" id="UP001142325">
    <property type="component" value="Unassembled WGS sequence"/>
</dbReference>
<dbReference type="EMBL" id="BSET01000001">
    <property type="protein sequence ID" value="GLK01701.1"/>
    <property type="molecule type" value="Genomic_DNA"/>
</dbReference>
<comment type="caution">
    <text evidence="2">The sequence shown here is derived from an EMBL/GenBank/DDBJ whole genome shotgun (WGS) entry which is preliminary data.</text>
</comment>
<evidence type="ECO:0000313" key="3">
    <source>
        <dbReference type="Proteomes" id="UP001142325"/>
    </source>
</evidence>
<dbReference type="RefSeq" id="WP_271171516.1">
    <property type="nucleotide sequence ID" value="NZ_BAAAUM010000001.1"/>
</dbReference>
<reference evidence="2" key="2">
    <citation type="submission" date="2023-01" db="EMBL/GenBank/DDBJ databases">
        <authorList>
            <person name="Sun Q."/>
            <person name="Evtushenko L."/>
        </authorList>
    </citation>
    <scope>NUCLEOTIDE SEQUENCE</scope>
    <source>
        <strain evidence="2">VKM Ac-1958</strain>
    </source>
</reference>
<accession>A0A9W6M8X8</accession>
<reference evidence="2" key="1">
    <citation type="journal article" date="2014" name="Int. J. Syst. Evol. Microbiol.">
        <title>Complete genome sequence of Corynebacterium casei LMG S-19264T (=DSM 44701T), isolated from a smear-ripened cheese.</title>
        <authorList>
            <consortium name="US DOE Joint Genome Institute (JGI-PGF)"/>
            <person name="Walter F."/>
            <person name="Albersmeier A."/>
            <person name="Kalinowski J."/>
            <person name="Ruckert C."/>
        </authorList>
    </citation>
    <scope>NUCLEOTIDE SEQUENCE</scope>
    <source>
        <strain evidence="2">VKM Ac-1958</strain>
    </source>
</reference>
<evidence type="ECO:0000313" key="2">
    <source>
        <dbReference type="EMBL" id="GLK01701.1"/>
    </source>
</evidence>
<protein>
    <recommendedName>
        <fullName evidence="4">Helicase</fullName>
    </recommendedName>
</protein>
<feature type="chain" id="PRO_5040723688" description="Helicase" evidence="1">
    <location>
        <begin position="21"/>
        <end position="113"/>
    </location>
</feature>
<evidence type="ECO:0008006" key="4">
    <source>
        <dbReference type="Google" id="ProtNLM"/>
    </source>
</evidence>
<feature type="signal peptide" evidence="1">
    <location>
        <begin position="1"/>
        <end position="20"/>
    </location>
</feature>
<dbReference type="AlphaFoldDB" id="A0A9W6M8X8"/>
<proteinExistence type="predicted"/>
<name>A0A9W6M8X8_9MICO</name>
<organism evidence="2 3">
    <name type="scientific">Microbacterium keratanolyticum</name>
    <dbReference type="NCBI Taxonomy" id="67574"/>
    <lineage>
        <taxon>Bacteria</taxon>
        <taxon>Bacillati</taxon>
        <taxon>Actinomycetota</taxon>
        <taxon>Actinomycetes</taxon>
        <taxon>Micrococcales</taxon>
        <taxon>Microbacteriaceae</taxon>
        <taxon>Microbacterium</taxon>
    </lineage>
</organism>
<gene>
    <name evidence="2" type="ORF">GCM10017596_14160</name>
</gene>